<dbReference type="EMBL" id="GBXM01063158">
    <property type="protein sequence ID" value="JAH45419.1"/>
    <property type="molecule type" value="Transcribed_RNA"/>
</dbReference>
<reference evidence="1" key="2">
    <citation type="journal article" date="2015" name="Fish Shellfish Immunol.">
        <title>Early steps in the European eel (Anguilla anguilla)-Vibrio vulnificus interaction in the gills: Role of the RtxA13 toxin.</title>
        <authorList>
            <person name="Callol A."/>
            <person name="Pajuelo D."/>
            <person name="Ebbesson L."/>
            <person name="Teles M."/>
            <person name="MacKenzie S."/>
            <person name="Amaro C."/>
        </authorList>
    </citation>
    <scope>NUCLEOTIDE SEQUENCE</scope>
</reference>
<evidence type="ECO:0000313" key="1">
    <source>
        <dbReference type="EMBL" id="JAH45419.1"/>
    </source>
</evidence>
<reference evidence="1" key="1">
    <citation type="submission" date="2014-11" db="EMBL/GenBank/DDBJ databases">
        <authorList>
            <person name="Amaro Gonzalez C."/>
        </authorList>
    </citation>
    <scope>NUCLEOTIDE SEQUENCE</scope>
</reference>
<organism evidence="1">
    <name type="scientific">Anguilla anguilla</name>
    <name type="common">European freshwater eel</name>
    <name type="synonym">Muraena anguilla</name>
    <dbReference type="NCBI Taxonomy" id="7936"/>
    <lineage>
        <taxon>Eukaryota</taxon>
        <taxon>Metazoa</taxon>
        <taxon>Chordata</taxon>
        <taxon>Craniata</taxon>
        <taxon>Vertebrata</taxon>
        <taxon>Euteleostomi</taxon>
        <taxon>Actinopterygii</taxon>
        <taxon>Neopterygii</taxon>
        <taxon>Teleostei</taxon>
        <taxon>Anguilliformes</taxon>
        <taxon>Anguillidae</taxon>
        <taxon>Anguilla</taxon>
    </lineage>
</organism>
<sequence>MWTFSFQLTGLDFLFQTRRSCPLESYQQRQPITLVQNQSFTEASRLFSWPDGV</sequence>
<dbReference type="AlphaFoldDB" id="A0A0E9SVN6"/>
<proteinExistence type="predicted"/>
<name>A0A0E9SVN6_ANGAN</name>
<accession>A0A0E9SVN6</accession>
<protein>
    <submittedName>
        <fullName evidence="1">Uncharacterized protein</fullName>
    </submittedName>
</protein>